<evidence type="ECO:0000256" key="4">
    <source>
        <dbReference type="SAM" id="SignalP"/>
    </source>
</evidence>
<dbReference type="RefSeq" id="WP_382173404.1">
    <property type="nucleotide sequence ID" value="NZ_JBHRXX010000004.1"/>
</dbReference>
<dbReference type="PROSITE" id="PS50240">
    <property type="entry name" value="TRYPSIN_DOM"/>
    <property type="match status" value="1"/>
</dbReference>
<comment type="similarity">
    <text evidence="1">Belongs to the peptidase S1 family.</text>
</comment>
<dbReference type="InterPro" id="IPR043504">
    <property type="entry name" value="Peptidase_S1_PA_chymotrypsin"/>
</dbReference>
<dbReference type="EMBL" id="JBHRXX010000004">
    <property type="protein sequence ID" value="MFC3683898.1"/>
    <property type="molecule type" value="Genomic_DNA"/>
</dbReference>
<comment type="caution">
    <text evidence="6">The sequence shown here is derived from an EMBL/GenBank/DDBJ whole genome shotgun (WGS) entry which is preliminary data.</text>
</comment>
<dbReference type="Proteomes" id="UP001595729">
    <property type="component" value="Unassembled WGS sequence"/>
</dbReference>
<keyword evidence="3" id="KW-0720">Serine protease</keyword>
<dbReference type="PROSITE" id="PS00135">
    <property type="entry name" value="TRYPSIN_SER"/>
    <property type="match status" value="1"/>
</dbReference>
<dbReference type="PROSITE" id="PS00134">
    <property type="entry name" value="TRYPSIN_HIS"/>
    <property type="match status" value="1"/>
</dbReference>
<reference evidence="7" key="1">
    <citation type="journal article" date="2019" name="Int. J. Syst. Evol. Microbiol.">
        <title>The Global Catalogue of Microorganisms (GCM) 10K type strain sequencing project: providing services to taxonomists for standard genome sequencing and annotation.</title>
        <authorList>
            <consortium name="The Broad Institute Genomics Platform"/>
            <consortium name="The Broad Institute Genome Sequencing Center for Infectious Disease"/>
            <person name="Wu L."/>
            <person name="Ma J."/>
        </authorList>
    </citation>
    <scope>NUCLEOTIDE SEQUENCE [LARGE SCALE GENOMIC DNA]</scope>
    <source>
        <strain evidence="7">KCTC 42501</strain>
    </source>
</reference>
<dbReference type="Pfam" id="PF00089">
    <property type="entry name" value="Trypsin"/>
    <property type="match status" value="1"/>
</dbReference>
<protein>
    <submittedName>
        <fullName evidence="6">S1 family peptidase</fullName>
    </submittedName>
</protein>
<evidence type="ECO:0000256" key="2">
    <source>
        <dbReference type="ARBA" id="ARBA00023157"/>
    </source>
</evidence>
<dbReference type="InterPro" id="IPR050430">
    <property type="entry name" value="Peptidase_S1"/>
</dbReference>
<keyword evidence="4" id="KW-0732">Signal</keyword>
<evidence type="ECO:0000259" key="5">
    <source>
        <dbReference type="PROSITE" id="PS50240"/>
    </source>
</evidence>
<feature type="chain" id="PRO_5046480286" evidence="4">
    <location>
        <begin position="26"/>
        <end position="271"/>
    </location>
</feature>
<evidence type="ECO:0000256" key="1">
    <source>
        <dbReference type="ARBA" id="ARBA00007664"/>
    </source>
</evidence>
<sequence length="271" mass="26990">MNQTGRMGVGFASGCAAVLTAVVLAGCGGGDGAEPVNLEPTALCNSAGAQPKVVNGASCVSFSSTPVVYLLIARANGEQVACSGTRVSPTHVVTAAHCLEGNPRSVLAALFKTDTSVKGLAAKKWVLHPAYDGSGPPTPNDVAVVTFPAGLPNPTMPILASQAAAPGQAVTFAGWGEPTGLLAVGAANLSEVNEQSLGFKFDGSQSNVCAGDSGGPMYRVLPGGPAMIGVASSGPKSPCGEKATVNSLFTNLQTPSVLEFVRSQAPGAVIL</sequence>
<dbReference type="InterPro" id="IPR033116">
    <property type="entry name" value="TRYPSIN_SER"/>
</dbReference>
<dbReference type="PROSITE" id="PS51257">
    <property type="entry name" value="PROKAR_LIPOPROTEIN"/>
    <property type="match status" value="1"/>
</dbReference>
<proteinExistence type="inferred from homology"/>
<dbReference type="InterPro" id="IPR001314">
    <property type="entry name" value="Peptidase_S1A"/>
</dbReference>
<keyword evidence="2" id="KW-1015">Disulfide bond</keyword>
<feature type="signal peptide" evidence="4">
    <location>
        <begin position="1"/>
        <end position="25"/>
    </location>
</feature>
<feature type="domain" description="Peptidase S1" evidence="5">
    <location>
        <begin position="53"/>
        <end position="266"/>
    </location>
</feature>
<dbReference type="PANTHER" id="PTHR24276:SF98">
    <property type="entry name" value="FI18310P1-RELATED"/>
    <property type="match status" value="1"/>
</dbReference>
<dbReference type="InterPro" id="IPR001254">
    <property type="entry name" value="Trypsin_dom"/>
</dbReference>
<dbReference type="SUPFAM" id="SSF50494">
    <property type="entry name" value="Trypsin-like serine proteases"/>
    <property type="match status" value="1"/>
</dbReference>
<gene>
    <name evidence="6" type="ORF">ACFOPI_09855</name>
</gene>
<evidence type="ECO:0000313" key="6">
    <source>
        <dbReference type="EMBL" id="MFC3683898.1"/>
    </source>
</evidence>
<name>A0ABV7W263_9BURK</name>
<evidence type="ECO:0000256" key="3">
    <source>
        <dbReference type="RuleBase" id="RU363034"/>
    </source>
</evidence>
<keyword evidence="3" id="KW-0378">Hydrolase</keyword>
<dbReference type="PRINTS" id="PR00722">
    <property type="entry name" value="CHYMOTRYPSIN"/>
</dbReference>
<dbReference type="InterPro" id="IPR009003">
    <property type="entry name" value="Peptidase_S1_PA"/>
</dbReference>
<dbReference type="PANTHER" id="PTHR24276">
    <property type="entry name" value="POLYSERASE-RELATED"/>
    <property type="match status" value="1"/>
</dbReference>
<accession>A0ABV7W263</accession>
<dbReference type="SMART" id="SM00020">
    <property type="entry name" value="Tryp_SPc"/>
    <property type="match status" value="1"/>
</dbReference>
<dbReference type="Gene3D" id="2.40.10.10">
    <property type="entry name" value="Trypsin-like serine proteases"/>
    <property type="match status" value="2"/>
</dbReference>
<keyword evidence="3" id="KW-0645">Protease</keyword>
<organism evidence="6 7">
    <name type="scientific">Hydrogenophaga luteola</name>
    <dbReference type="NCBI Taxonomy" id="1591122"/>
    <lineage>
        <taxon>Bacteria</taxon>
        <taxon>Pseudomonadati</taxon>
        <taxon>Pseudomonadota</taxon>
        <taxon>Betaproteobacteria</taxon>
        <taxon>Burkholderiales</taxon>
        <taxon>Comamonadaceae</taxon>
        <taxon>Hydrogenophaga</taxon>
    </lineage>
</organism>
<keyword evidence="7" id="KW-1185">Reference proteome</keyword>
<dbReference type="InterPro" id="IPR018114">
    <property type="entry name" value="TRYPSIN_HIS"/>
</dbReference>
<evidence type="ECO:0000313" key="7">
    <source>
        <dbReference type="Proteomes" id="UP001595729"/>
    </source>
</evidence>